<dbReference type="GO" id="GO:0046872">
    <property type="term" value="F:metal ion binding"/>
    <property type="evidence" value="ECO:0007669"/>
    <property type="project" value="UniProtKB-KW"/>
</dbReference>
<sequence length="217" mass="23558">MEPGDTVAVFGAGAIGLLSAYSARIRGARVVYCVDAVDARLDKAGELDAVPIDFRRGDPVEQIRQDRARTGLPLGEEKLGGVDKVIDAVGFQARDREHPDQEHPGQVIADAARLVNPTGAIAVAGVYPDKDLHPRPGATAHEDLVAPWGALFSKGVTVRFGRTHDRRYTRLLRDLVVSGRARPGVIVTHHSTLADAPDLYRRFDRREDGVIKAVLHP</sequence>
<evidence type="ECO:0000313" key="6">
    <source>
        <dbReference type="EMBL" id="MBE1490902.1"/>
    </source>
</evidence>
<evidence type="ECO:0000256" key="2">
    <source>
        <dbReference type="ARBA" id="ARBA00008072"/>
    </source>
</evidence>
<dbReference type="InterPro" id="IPR036291">
    <property type="entry name" value="NAD(P)-bd_dom_sf"/>
</dbReference>
<evidence type="ECO:0000256" key="3">
    <source>
        <dbReference type="ARBA" id="ARBA00022723"/>
    </source>
</evidence>
<comment type="caution">
    <text evidence="6">The sequence shown here is derived from an EMBL/GenBank/DDBJ whole genome shotgun (WGS) entry which is preliminary data.</text>
</comment>
<dbReference type="PANTHER" id="PTHR42813:SF3">
    <property type="entry name" value="GLUTATHIONE-INDEPENDENT FORMALDEHYDE DEHYDROGENASE"/>
    <property type="match status" value="1"/>
</dbReference>
<protein>
    <submittedName>
        <fullName evidence="6">Threonine dehydrogenase-like Zn-dependent dehydrogenase</fullName>
    </submittedName>
</protein>
<dbReference type="AlphaFoldDB" id="A0A927MBY9"/>
<dbReference type="PANTHER" id="PTHR42813">
    <property type="entry name" value="ZINC-TYPE ALCOHOL DEHYDROGENASE-LIKE"/>
    <property type="match status" value="1"/>
</dbReference>
<comment type="cofactor">
    <cofactor evidence="1">
        <name>Zn(2+)</name>
        <dbReference type="ChEBI" id="CHEBI:29105"/>
    </cofactor>
</comment>
<keyword evidence="7" id="KW-1185">Reference proteome</keyword>
<dbReference type="SUPFAM" id="SSF51735">
    <property type="entry name" value="NAD(P)-binding Rossmann-fold domains"/>
    <property type="match status" value="1"/>
</dbReference>
<accession>A0A927MBY9</accession>
<evidence type="ECO:0000256" key="4">
    <source>
        <dbReference type="ARBA" id="ARBA00022833"/>
    </source>
</evidence>
<evidence type="ECO:0000256" key="5">
    <source>
        <dbReference type="ARBA" id="ARBA00023027"/>
    </source>
</evidence>
<dbReference type="EMBL" id="JADBEB010000001">
    <property type="protein sequence ID" value="MBE1490902.1"/>
    <property type="molecule type" value="Genomic_DNA"/>
</dbReference>
<name>A0A927MBY9_9ACTN</name>
<dbReference type="Gene3D" id="3.40.50.720">
    <property type="entry name" value="NAD(P)-binding Rossmann-like Domain"/>
    <property type="match status" value="1"/>
</dbReference>
<organism evidence="6 7">
    <name type="scientific">Plantactinospora soyae</name>
    <dbReference type="NCBI Taxonomy" id="1544732"/>
    <lineage>
        <taxon>Bacteria</taxon>
        <taxon>Bacillati</taxon>
        <taxon>Actinomycetota</taxon>
        <taxon>Actinomycetes</taxon>
        <taxon>Micromonosporales</taxon>
        <taxon>Micromonosporaceae</taxon>
        <taxon>Plantactinospora</taxon>
    </lineage>
</organism>
<reference evidence="6" key="1">
    <citation type="submission" date="2020-10" db="EMBL/GenBank/DDBJ databases">
        <title>Sequencing the genomes of 1000 actinobacteria strains.</title>
        <authorList>
            <person name="Klenk H.-P."/>
        </authorList>
    </citation>
    <scope>NUCLEOTIDE SEQUENCE</scope>
    <source>
        <strain evidence="6">DSM 46832</strain>
    </source>
</reference>
<gene>
    <name evidence="6" type="ORF">H4W31_006540</name>
</gene>
<dbReference type="Proteomes" id="UP000649753">
    <property type="component" value="Unassembled WGS sequence"/>
</dbReference>
<proteinExistence type="inferred from homology"/>
<evidence type="ECO:0000313" key="7">
    <source>
        <dbReference type="Proteomes" id="UP000649753"/>
    </source>
</evidence>
<keyword evidence="3" id="KW-0479">Metal-binding</keyword>
<keyword evidence="5" id="KW-0520">NAD</keyword>
<evidence type="ECO:0000256" key="1">
    <source>
        <dbReference type="ARBA" id="ARBA00001947"/>
    </source>
</evidence>
<comment type="similarity">
    <text evidence="2">Belongs to the zinc-containing alcohol dehydrogenase family.</text>
</comment>
<keyword evidence="4" id="KW-0862">Zinc</keyword>